<accession>A0A914DCU7</accession>
<dbReference type="PROSITE" id="PS50821">
    <property type="entry name" value="PAZ"/>
    <property type="match status" value="1"/>
</dbReference>
<dbReference type="Pfam" id="PF02171">
    <property type="entry name" value="Piwi"/>
    <property type="match status" value="1"/>
</dbReference>
<dbReference type="Pfam" id="PF02170">
    <property type="entry name" value="PAZ"/>
    <property type="match status" value="1"/>
</dbReference>
<dbReference type="SUPFAM" id="SSF101690">
    <property type="entry name" value="PAZ domain"/>
    <property type="match status" value="1"/>
</dbReference>
<evidence type="ECO:0000313" key="5">
    <source>
        <dbReference type="Proteomes" id="UP000887540"/>
    </source>
</evidence>
<evidence type="ECO:0000256" key="1">
    <source>
        <dbReference type="RuleBase" id="RU361178"/>
    </source>
</evidence>
<evidence type="ECO:0000259" key="4">
    <source>
        <dbReference type="PROSITE" id="PS50822"/>
    </source>
</evidence>
<dbReference type="PANTHER" id="PTHR22891">
    <property type="entry name" value="EUKARYOTIC TRANSLATION INITIATION FACTOR 2C"/>
    <property type="match status" value="1"/>
</dbReference>
<name>A0A914DCU7_9BILA</name>
<dbReference type="CDD" id="cd02846">
    <property type="entry name" value="PAZ_argonaute_like"/>
    <property type="match status" value="1"/>
</dbReference>
<keyword evidence="5" id="KW-1185">Reference proteome</keyword>
<sequence length="995" mass="112518">MSAATTISSERRRLGGVQPDQAPKPMTKYEDELESKFEALHIEPKDAIMHPKMEGGQLKQGDEAALHIEPKDAIMHPKMEGGQLKQGDEAVQLTCNAFGLLVSKSEVYRYEVKILGERGGNNAKVAYLNRRPKDDAPIMFQRDDCRAVFNSIINNPENAAFFKISDGIKPTQVLAYDLTGYLYSLNKLDFTLAPQNALKEEDEISLLMAQTEEFTRFAPRFKRVLFCIRNNEAAPLHTTDFEKMTNHLEVRFDASSRSFIETATSQFALHDPTQHVMFETNTSYLFDPTQAGFTANDAMGIGNDKYLALGTQKTIRMIEGPNREKKGGAPALFIECKKTPFYNQCDVLHFATTVLSMSENHLAQAISNPRPDHHLVALLDKALSGLYVFSRFDERIDSFHKVIRVVSTSPSEKVFTAPGGNEISIVDYYHQKYGVELQFPNAPMAECSFERGEPPKRSMRGTLFFPLEVLSICDNQRVHQQTPELIQNIIKACAVPPVRNFHHIMNSRNAWSFEKNAICQKAGIRVTSRPMNFNGRKLCAPSIRYASENSAPSGSRSTWRMMQTTYIMPASIGTWGCYYLAERPQGQERILQQFAKRFIQECITKGMQIGDPSDIGGIVANEIEMEKKFKAAQSAHCEFMLFIHDDREKAGHSIFKLLERRYDIPTQGVRLSTVNNIFQKRQNQTMENVVNKTNVKMGGLNFSLSLNPSCFKNLLSDDILYIGFAISKPAGGLSTGSSAPDVLGYAANIKQFPFEFIGDFSFVTSGIESNFKLETFGEIVKRCVVRFRENRKKNPRHVIIYRHGCDDGLFRTVIKYEVPFIEKKLAEVSDGSEIHWSLIVPNKMHTARILRSDVADEARSRELSGMRPPEQNIMPGTVVDNALVHPHFAEFFLCSHAALQGTAKVPRYTILFSKSGLTLDDFERITWNLSFGHQIVNMTVSLPAPSYIANRYAERGRMLYNQNGKMITTDDELRKLTEELCHFNTDYLRDLRVNA</sequence>
<dbReference type="InterPro" id="IPR003165">
    <property type="entry name" value="Piwi"/>
</dbReference>
<dbReference type="Gene3D" id="3.30.420.10">
    <property type="entry name" value="Ribonuclease H-like superfamily/Ribonuclease H"/>
    <property type="match status" value="1"/>
</dbReference>
<evidence type="ECO:0000256" key="2">
    <source>
        <dbReference type="SAM" id="MobiDB-lite"/>
    </source>
</evidence>
<comment type="similarity">
    <text evidence="1">Belongs to the argonaute family.</text>
</comment>
<evidence type="ECO:0000259" key="3">
    <source>
        <dbReference type="PROSITE" id="PS50821"/>
    </source>
</evidence>
<dbReference type="GO" id="GO:0003723">
    <property type="term" value="F:RNA binding"/>
    <property type="evidence" value="ECO:0007669"/>
    <property type="project" value="InterPro"/>
</dbReference>
<feature type="domain" description="PAZ" evidence="3">
    <location>
        <begin position="371"/>
        <end position="474"/>
    </location>
</feature>
<feature type="region of interest" description="Disordered" evidence="2">
    <location>
        <begin position="1"/>
        <end position="29"/>
    </location>
</feature>
<dbReference type="SUPFAM" id="SSF53098">
    <property type="entry name" value="Ribonuclease H-like"/>
    <property type="match status" value="1"/>
</dbReference>
<dbReference type="WBParaSite" id="ACRNAN_scaffold238.g32672.t1">
    <property type="protein sequence ID" value="ACRNAN_scaffold238.g32672.t1"/>
    <property type="gene ID" value="ACRNAN_scaffold238.g32672"/>
</dbReference>
<dbReference type="AlphaFoldDB" id="A0A914DCU7"/>
<dbReference type="SMART" id="SM00949">
    <property type="entry name" value="PAZ"/>
    <property type="match status" value="1"/>
</dbReference>
<dbReference type="Gene3D" id="2.170.260.10">
    <property type="entry name" value="paz domain"/>
    <property type="match status" value="1"/>
</dbReference>
<evidence type="ECO:0000313" key="6">
    <source>
        <dbReference type="WBParaSite" id="ACRNAN_scaffold238.g32672.t1"/>
    </source>
</evidence>
<protein>
    <submittedName>
        <fullName evidence="6">Piwi domain-containing protein</fullName>
    </submittedName>
</protein>
<dbReference type="Gene3D" id="3.40.50.2300">
    <property type="match status" value="1"/>
</dbReference>
<dbReference type="PROSITE" id="PS50822">
    <property type="entry name" value="PIWI"/>
    <property type="match status" value="1"/>
</dbReference>
<dbReference type="InterPro" id="IPR003100">
    <property type="entry name" value="PAZ_dom"/>
</dbReference>
<organism evidence="5 6">
    <name type="scientific">Acrobeloides nanus</name>
    <dbReference type="NCBI Taxonomy" id="290746"/>
    <lineage>
        <taxon>Eukaryota</taxon>
        <taxon>Metazoa</taxon>
        <taxon>Ecdysozoa</taxon>
        <taxon>Nematoda</taxon>
        <taxon>Chromadorea</taxon>
        <taxon>Rhabditida</taxon>
        <taxon>Tylenchina</taxon>
        <taxon>Cephalobomorpha</taxon>
        <taxon>Cephaloboidea</taxon>
        <taxon>Cephalobidae</taxon>
        <taxon>Acrobeloides</taxon>
    </lineage>
</organism>
<proteinExistence type="inferred from homology"/>
<reference evidence="6" key="1">
    <citation type="submission" date="2022-11" db="UniProtKB">
        <authorList>
            <consortium name="WormBaseParasite"/>
        </authorList>
    </citation>
    <scope>IDENTIFICATION</scope>
</reference>
<dbReference type="Proteomes" id="UP000887540">
    <property type="component" value="Unplaced"/>
</dbReference>
<feature type="domain" description="Piwi" evidence="4">
    <location>
        <begin position="638"/>
        <end position="961"/>
    </location>
</feature>
<dbReference type="InterPro" id="IPR012337">
    <property type="entry name" value="RNaseH-like_sf"/>
</dbReference>
<dbReference type="InterPro" id="IPR036085">
    <property type="entry name" value="PAZ_dom_sf"/>
</dbReference>
<dbReference type="InterPro" id="IPR036397">
    <property type="entry name" value="RNaseH_sf"/>
</dbReference>
<dbReference type="SMART" id="SM00950">
    <property type="entry name" value="Piwi"/>
    <property type="match status" value="1"/>
</dbReference>